<dbReference type="AlphaFoldDB" id="X0CF21"/>
<evidence type="ECO:0000313" key="1">
    <source>
        <dbReference type="EMBL" id="EXK93010.1"/>
    </source>
</evidence>
<organism evidence="1 2">
    <name type="scientific">Fusarium oxysporum f. sp. raphani 54005</name>
    <dbReference type="NCBI Taxonomy" id="1089458"/>
    <lineage>
        <taxon>Eukaryota</taxon>
        <taxon>Fungi</taxon>
        <taxon>Dikarya</taxon>
        <taxon>Ascomycota</taxon>
        <taxon>Pezizomycotina</taxon>
        <taxon>Sordariomycetes</taxon>
        <taxon>Hypocreomycetidae</taxon>
        <taxon>Hypocreales</taxon>
        <taxon>Nectriaceae</taxon>
        <taxon>Fusarium</taxon>
        <taxon>Fusarium oxysporum species complex</taxon>
    </lineage>
</organism>
<gene>
    <name evidence="1" type="ORF">FOQG_05246</name>
</gene>
<dbReference type="EMBL" id="JH658369">
    <property type="protein sequence ID" value="EXK93010.1"/>
    <property type="molecule type" value="Genomic_DNA"/>
</dbReference>
<name>X0CF21_FUSOX</name>
<proteinExistence type="predicted"/>
<dbReference type="HOGENOM" id="CLU_2527535_0_0_1"/>
<protein>
    <submittedName>
        <fullName evidence="1">Uncharacterized protein</fullName>
    </submittedName>
</protein>
<sequence>MFKFRVQLMEIFKPSTKNGIRQARRSNNIAMLMKQRWIVRITKARREALSTALFYAADAAKNTVTDAMEILYGRGNDNGVFSLYESPN</sequence>
<accession>X0CF21</accession>
<evidence type="ECO:0000313" key="2">
    <source>
        <dbReference type="Proteomes" id="UP000030663"/>
    </source>
</evidence>
<dbReference type="Proteomes" id="UP000030663">
    <property type="component" value="Unassembled WGS sequence"/>
</dbReference>
<keyword evidence="2" id="KW-1185">Reference proteome</keyword>
<reference evidence="1 2" key="1">
    <citation type="submission" date="2011-11" db="EMBL/GenBank/DDBJ databases">
        <title>The Genome Sequence of Fusarium oxysporum PHW815.</title>
        <authorList>
            <consortium name="The Broad Institute Genome Sequencing Platform"/>
            <person name="Ma L.-J."/>
            <person name="Gale L.R."/>
            <person name="Schwartz D.C."/>
            <person name="Zhou S."/>
            <person name="Corby-Kistler H."/>
            <person name="Young S.K."/>
            <person name="Zeng Q."/>
            <person name="Gargeya S."/>
            <person name="Fitzgerald M."/>
            <person name="Haas B."/>
            <person name="Abouelleil A."/>
            <person name="Alvarado L."/>
            <person name="Arachchi H.M."/>
            <person name="Berlin A."/>
            <person name="Brown A."/>
            <person name="Chapman S.B."/>
            <person name="Chen Z."/>
            <person name="Dunbar C."/>
            <person name="Freedman E."/>
            <person name="Gearin G."/>
            <person name="Goldberg J."/>
            <person name="Griggs A."/>
            <person name="Gujja S."/>
            <person name="Heiman D."/>
            <person name="Howarth C."/>
            <person name="Larson L."/>
            <person name="Lui A."/>
            <person name="MacDonald P.J.P."/>
            <person name="Montmayeur A."/>
            <person name="Murphy C."/>
            <person name="Neiman D."/>
            <person name="Pearson M."/>
            <person name="Priest M."/>
            <person name="Roberts A."/>
            <person name="Saif S."/>
            <person name="Shea T."/>
            <person name="Shenoy N."/>
            <person name="Sisk P."/>
            <person name="Stolte C."/>
            <person name="Sykes S."/>
            <person name="Wortman J."/>
            <person name="Nusbaum C."/>
            <person name="Birren B."/>
        </authorList>
    </citation>
    <scope>NUCLEOTIDE SEQUENCE [LARGE SCALE GENOMIC DNA]</scope>
    <source>
        <strain evidence="1 2">54005</strain>
    </source>
</reference>